<dbReference type="GO" id="GO:0005759">
    <property type="term" value="C:mitochondrial matrix"/>
    <property type="evidence" value="ECO:0007669"/>
    <property type="project" value="UniProtKB-SubCell"/>
</dbReference>
<evidence type="ECO:0000256" key="4">
    <source>
        <dbReference type="ARBA" id="ARBA00022723"/>
    </source>
</evidence>
<dbReference type="AlphaFoldDB" id="A0A3M7SFT3"/>
<dbReference type="EMBL" id="REGN01001429">
    <property type="protein sequence ID" value="RNA34704.1"/>
    <property type="molecule type" value="Genomic_DNA"/>
</dbReference>
<keyword evidence="10" id="KW-0786">Thiamine pyrophosphate</keyword>
<comment type="similarity">
    <text evidence="3 10">Belongs to the BCKDHA family.</text>
</comment>
<evidence type="ECO:0000313" key="13">
    <source>
        <dbReference type="Proteomes" id="UP000276133"/>
    </source>
</evidence>
<dbReference type="Gene3D" id="3.40.50.970">
    <property type="match status" value="1"/>
</dbReference>
<dbReference type="SMART" id="SM00248">
    <property type="entry name" value="ANK"/>
    <property type="match status" value="2"/>
</dbReference>
<proteinExistence type="inferred from homology"/>
<dbReference type="GO" id="GO:0003863">
    <property type="term" value="F:branched-chain 2-oxo acid dehydrogenase activity"/>
    <property type="evidence" value="ECO:0007669"/>
    <property type="project" value="UniProtKB-EC"/>
</dbReference>
<dbReference type="PANTHER" id="PTHR43380:SF1">
    <property type="entry name" value="2-OXOISOVALERATE DEHYDROGENASE SUBUNIT ALPHA, MITOCHONDRIAL"/>
    <property type="match status" value="1"/>
</dbReference>
<comment type="cofactor">
    <cofactor evidence="1 10">
        <name>thiamine diphosphate</name>
        <dbReference type="ChEBI" id="CHEBI:58937"/>
    </cofactor>
</comment>
<comment type="function">
    <text evidence="10">The branched-chain alpha-keto dehydrogenase complex catalyzes the overall conversion of alpha-keto acids to acyl-CoA and CO(2). It contains multiple copies of three enzymatic components: branched-chain alpha-keto acid decarboxylase (E1), lipoamide acyltransferase (E2) and lipoamide dehydrogenase (E3).</text>
</comment>
<dbReference type="InterPro" id="IPR036770">
    <property type="entry name" value="Ankyrin_rpt-contain_sf"/>
</dbReference>
<sequence>MSRSFMLKSLKALTNSKKNILPNGSFCSAKRYTGNATSVSDRAAFPGYTGEFTSNLEFIYPENNELIQCYRVMNRKSQILDPTQDPNFDRETCEKILKTMITLGKMDTIMYEAQRQGRISFYMPNHGETAAQLGSAHALNPDDLVFAQYREAGVVLWRGLSMQETCDQIFGNANGTCKGRQMPVHYGSKELSFVTISSTIATQLPQAVGAAYALKRKQNGLAAITYFGDGGSSEGDTHAAMNFASVFDVPVIFFCRNNGYAISTSVKDQYRGDGIAARGPAYGIVTIRVDGNDLFAVYNATRAAREIAVKESRPVLIEAMTYRLGHHSTSDDSTAYRSIDEMHLWEKDDNPVKRFKQYVINRGWWDAEKDEQVSAEAQRLVMECFHNAEKQKRARPQSLFDDVYDKLPAHLEKQRNEMVDHVKMYRKEYPLDFFINKITCPSAFRNESTSKLKEKVRKKNPNQSQISRSDSDIENVKCLLRRRSACIDMSSINNSGLTAFHHAVLENSIELVKLMLDNNADINCVDEDYWTPLHTAASLGYYEVSKLLLQHGADWRALTLQDQRPFDLIEAGDAELKNLFLKYMNEPCHKNKTSQNLKISMHVSWI</sequence>
<comment type="caution">
    <text evidence="12">The sequence shown here is derived from an EMBL/GenBank/DDBJ whole genome shotgun (WGS) entry which is preliminary data.</text>
</comment>
<keyword evidence="4" id="KW-0479">Metal-binding</keyword>
<accession>A0A3M7SFT3</accession>
<gene>
    <name evidence="12" type="ORF">BpHYR1_014512</name>
</gene>
<keyword evidence="13" id="KW-1185">Reference proteome</keyword>
<keyword evidence="8" id="KW-0496">Mitochondrion</keyword>
<dbReference type="CDD" id="cd02000">
    <property type="entry name" value="TPP_E1_PDC_ADC_BCADC"/>
    <property type="match status" value="1"/>
</dbReference>
<evidence type="ECO:0000256" key="10">
    <source>
        <dbReference type="RuleBase" id="RU365014"/>
    </source>
</evidence>
<dbReference type="GO" id="GO:0046872">
    <property type="term" value="F:metal ion binding"/>
    <property type="evidence" value="ECO:0007669"/>
    <property type="project" value="UniProtKB-KW"/>
</dbReference>
<evidence type="ECO:0000313" key="12">
    <source>
        <dbReference type="EMBL" id="RNA34704.1"/>
    </source>
</evidence>
<dbReference type="Proteomes" id="UP000276133">
    <property type="component" value="Unassembled WGS sequence"/>
</dbReference>
<protein>
    <recommendedName>
        <fullName evidence="10">2-oxoisovalerate dehydrogenase subunit alpha</fullName>
        <ecNumber evidence="10">1.2.4.4</ecNumber>
    </recommendedName>
    <alternativeName>
        <fullName evidence="10">Branched-chain alpha-keto acid dehydrogenase E1 component alpha chain</fullName>
    </alternativeName>
</protein>
<evidence type="ECO:0000256" key="7">
    <source>
        <dbReference type="ARBA" id="ARBA00023002"/>
    </source>
</evidence>
<dbReference type="Gene3D" id="1.25.40.20">
    <property type="entry name" value="Ankyrin repeat-containing domain"/>
    <property type="match status" value="1"/>
</dbReference>
<evidence type="ECO:0000256" key="2">
    <source>
        <dbReference type="ARBA" id="ARBA00004305"/>
    </source>
</evidence>
<keyword evidence="6" id="KW-0630">Potassium</keyword>
<evidence type="ECO:0000256" key="3">
    <source>
        <dbReference type="ARBA" id="ARBA00008646"/>
    </source>
</evidence>
<dbReference type="FunFam" id="3.40.50.970:FF:000015">
    <property type="entry name" value="2-oxoisovalerate dehydrogenase subunit alpha"/>
    <property type="match status" value="1"/>
</dbReference>
<dbReference type="EC" id="1.2.4.4" evidence="10"/>
<dbReference type="SUPFAM" id="SSF48403">
    <property type="entry name" value="Ankyrin repeat"/>
    <property type="match status" value="1"/>
</dbReference>
<keyword evidence="7 10" id="KW-0560">Oxidoreductase</keyword>
<dbReference type="STRING" id="10195.A0A3M7SFT3"/>
<dbReference type="InterPro" id="IPR029061">
    <property type="entry name" value="THDP-binding"/>
</dbReference>
<dbReference type="InterPro" id="IPR050771">
    <property type="entry name" value="Alpha-ketoacid_DH_E1_comp"/>
</dbReference>
<dbReference type="InterPro" id="IPR002110">
    <property type="entry name" value="Ankyrin_rpt"/>
</dbReference>
<feature type="repeat" description="ANK" evidence="9">
    <location>
        <begin position="528"/>
        <end position="554"/>
    </location>
</feature>
<dbReference type="InterPro" id="IPR001017">
    <property type="entry name" value="DH_E1"/>
</dbReference>
<comment type="catalytic activity">
    <reaction evidence="10">
        <text>N(6)-[(R)-lipoyl]-L-lysyl-[protein] + 3-methyl-2-oxobutanoate + H(+) = N(6)-[(R)-S(8)-2-methylpropanoyldihydrolipoyl]-L-lysyl-[protein] + CO2</text>
        <dbReference type="Rhea" id="RHEA:13457"/>
        <dbReference type="Rhea" id="RHEA-COMP:10474"/>
        <dbReference type="Rhea" id="RHEA-COMP:10497"/>
        <dbReference type="ChEBI" id="CHEBI:11851"/>
        <dbReference type="ChEBI" id="CHEBI:15378"/>
        <dbReference type="ChEBI" id="CHEBI:16526"/>
        <dbReference type="ChEBI" id="CHEBI:83099"/>
        <dbReference type="ChEBI" id="CHEBI:83142"/>
        <dbReference type="EC" id="1.2.4.4"/>
    </reaction>
</comment>
<comment type="subcellular location">
    <subcellularLocation>
        <location evidence="2">Mitochondrion matrix</location>
    </subcellularLocation>
</comment>
<dbReference type="Pfam" id="PF12796">
    <property type="entry name" value="Ank_2"/>
    <property type="match status" value="1"/>
</dbReference>
<dbReference type="PROSITE" id="PS50088">
    <property type="entry name" value="ANK_REPEAT"/>
    <property type="match status" value="2"/>
</dbReference>
<dbReference type="OrthoDB" id="3845at2759"/>
<evidence type="ECO:0000256" key="6">
    <source>
        <dbReference type="ARBA" id="ARBA00022958"/>
    </source>
</evidence>
<feature type="domain" description="Dehydrogenase E1 component" evidence="11">
    <location>
        <begin position="98"/>
        <end position="396"/>
    </location>
</feature>
<keyword evidence="5" id="KW-0809">Transit peptide</keyword>
<dbReference type="PANTHER" id="PTHR43380">
    <property type="entry name" value="2-OXOISOVALERATE DEHYDROGENASE SUBUNIT ALPHA, MITOCHONDRIAL"/>
    <property type="match status" value="1"/>
</dbReference>
<name>A0A3M7SFT3_BRAPC</name>
<dbReference type="Pfam" id="PF00676">
    <property type="entry name" value="E1_dh"/>
    <property type="match status" value="1"/>
</dbReference>
<keyword evidence="9" id="KW-0040">ANK repeat</keyword>
<evidence type="ECO:0000259" key="11">
    <source>
        <dbReference type="Pfam" id="PF00676"/>
    </source>
</evidence>
<dbReference type="GO" id="GO:0009083">
    <property type="term" value="P:branched-chain amino acid catabolic process"/>
    <property type="evidence" value="ECO:0007669"/>
    <property type="project" value="TreeGrafter"/>
</dbReference>
<dbReference type="SUPFAM" id="SSF52518">
    <property type="entry name" value="Thiamin diphosphate-binding fold (THDP-binding)"/>
    <property type="match status" value="1"/>
</dbReference>
<dbReference type="PROSITE" id="PS50297">
    <property type="entry name" value="ANK_REP_REGION"/>
    <property type="match status" value="2"/>
</dbReference>
<feature type="repeat" description="ANK" evidence="9">
    <location>
        <begin position="495"/>
        <end position="527"/>
    </location>
</feature>
<evidence type="ECO:0000256" key="9">
    <source>
        <dbReference type="PROSITE-ProRule" id="PRU00023"/>
    </source>
</evidence>
<reference evidence="12 13" key="1">
    <citation type="journal article" date="2018" name="Sci. Rep.">
        <title>Genomic signatures of local adaptation to the degree of environmental predictability in rotifers.</title>
        <authorList>
            <person name="Franch-Gras L."/>
            <person name="Hahn C."/>
            <person name="Garcia-Roger E.M."/>
            <person name="Carmona M.J."/>
            <person name="Serra M."/>
            <person name="Gomez A."/>
        </authorList>
    </citation>
    <scope>NUCLEOTIDE SEQUENCE [LARGE SCALE GENOMIC DNA]</scope>
    <source>
        <strain evidence="12">HYR1</strain>
    </source>
</reference>
<evidence type="ECO:0000256" key="5">
    <source>
        <dbReference type="ARBA" id="ARBA00022946"/>
    </source>
</evidence>
<organism evidence="12 13">
    <name type="scientific">Brachionus plicatilis</name>
    <name type="common">Marine rotifer</name>
    <name type="synonym">Brachionus muelleri</name>
    <dbReference type="NCBI Taxonomy" id="10195"/>
    <lineage>
        <taxon>Eukaryota</taxon>
        <taxon>Metazoa</taxon>
        <taxon>Spiralia</taxon>
        <taxon>Gnathifera</taxon>
        <taxon>Rotifera</taxon>
        <taxon>Eurotatoria</taxon>
        <taxon>Monogononta</taxon>
        <taxon>Pseudotrocha</taxon>
        <taxon>Ploima</taxon>
        <taxon>Brachionidae</taxon>
        <taxon>Brachionus</taxon>
    </lineage>
</organism>
<evidence type="ECO:0000256" key="8">
    <source>
        <dbReference type="ARBA" id="ARBA00023128"/>
    </source>
</evidence>
<evidence type="ECO:0000256" key="1">
    <source>
        <dbReference type="ARBA" id="ARBA00001964"/>
    </source>
</evidence>